<dbReference type="AlphaFoldDB" id="A0A7W7F556"/>
<dbReference type="PANTHER" id="PTHR30592:SF1">
    <property type="entry name" value="SULFUR CARRIER PROTEIN FDHD"/>
    <property type="match status" value="1"/>
</dbReference>
<evidence type="ECO:0000256" key="3">
    <source>
        <dbReference type="HAMAP-Rule" id="MF_00187"/>
    </source>
</evidence>
<keyword evidence="1 3" id="KW-0963">Cytoplasm</keyword>
<accession>A0A7W7F556</accession>
<gene>
    <name evidence="3" type="primary">fdhD</name>
    <name evidence="4" type="ORF">GGQ98_000571</name>
</gene>
<dbReference type="RefSeq" id="WP_184064799.1">
    <property type="nucleotide sequence ID" value="NZ_JACHNZ010000004.1"/>
</dbReference>
<dbReference type="PANTHER" id="PTHR30592">
    <property type="entry name" value="FORMATE DEHYDROGENASE"/>
    <property type="match status" value="1"/>
</dbReference>
<dbReference type="InterPro" id="IPR016193">
    <property type="entry name" value="Cytidine_deaminase-like"/>
</dbReference>
<dbReference type="HAMAP" id="MF_00187">
    <property type="entry name" value="FdhD"/>
    <property type="match status" value="1"/>
</dbReference>
<dbReference type="PIRSF" id="PIRSF015626">
    <property type="entry name" value="FdhD"/>
    <property type="match status" value="1"/>
</dbReference>
<sequence>MPDTAARHAQFTEIFANSGSAAITREIPVEAPVALEFNGIAYAVMMATPADLSDFVTGFAITEQLVARADEIEDIDIAETDKGWIVRVMLAPRAAAPVLERARRRVSESSCGLCGIENLEQIARPLPRIADPLDIDPQAIFAALGALREAQHLGRRTAAVHAAAFCDIAGRILESREDVGRHNALDKLIGALARTGIPAADGFFLLTARCSYELVEKTVVAGGRALATISAPTTLAIDRARQAGLALHVLTREDSLLRVM</sequence>
<organism evidence="4 5">
    <name type="scientific">Sphingosinicella soli</name>
    <dbReference type="NCBI Taxonomy" id="333708"/>
    <lineage>
        <taxon>Bacteria</taxon>
        <taxon>Pseudomonadati</taxon>
        <taxon>Pseudomonadota</taxon>
        <taxon>Alphaproteobacteria</taxon>
        <taxon>Sphingomonadales</taxon>
        <taxon>Sphingosinicellaceae</taxon>
        <taxon>Sphingosinicella</taxon>
    </lineage>
</organism>
<dbReference type="GO" id="GO:0006777">
    <property type="term" value="P:Mo-molybdopterin cofactor biosynthetic process"/>
    <property type="evidence" value="ECO:0007669"/>
    <property type="project" value="UniProtKB-UniRule"/>
</dbReference>
<keyword evidence="2 3" id="KW-0501">Molybdenum cofactor biosynthesis</keyword>
<dbReference type="InterPro" id="IPR003786">
    <property type="entry name" value="FdhD"/>
</dbReference>
<dbReference type="Proteomes" id="UP000566324">
    <property type="component" value="Unassembled WGS sequence"/>
</dbReference>
<dbReference type="SUPFAM" id="SSF53927">
    <property type="entry name" value="Cytidine deaminase-like"/>
    <property type="match status" value="1"/>
</dbReference>
<dbReference type="GO" id="GO:0016783">
    <property type="term" value="F:sulfurtransferase activity"/>
    <property type="evidence" value="ECO:0007669"/>
    <property type="project" value="InterPro"/>
</dbReference>
<dbReference type="NCBIfam" id="TIGR00129">
    <property type="entry name" value="fdhD_narQ"/>
    <property type="match status" value="1"/>
</dbReference>
<dbReference type="GO" id="GO:0097163">
    <property type="term" value="F:sulfur carrier activity"/>
    <property type="evidence" value="ECO:0007669"/>
    <property type="project" value="UniProtKB-UniRule"/>
</dbReference>
<protein>
    <recommendedName>
        <fullName evidence="3">Sulfur carrier protein FdhD</fullName>
    </recommendedName>
</protein>
<evidence type="ECO:0000256" key="1">
    <source>
        <dbReference type="ARBA" id="ARBA00022490"/>
    </source>
</evidence>
<comment type="caution">
    <text evidence="4">The sequence shown here is derived from an EMBL/GenBank/DDBJ whole genome shotgun (WGS) entry which is preliminary data.</text>
</comment>
<feature type="active site" description="Cysteine persulfide intermediate" evidence="3">
    <location>
        <position position="111"/>
    </location>
</feature>
<dbReference type="Gene3D" id="3.40.140.10">
    <property type="entry name" value="Cytidine Deaminase, domain 2"/>
    <property type="match status" value="1"/>
</dbReference>
<comment type="subcellular location">
    <subcellularLocation>
        <location evidence="3">Cytoplasm</location>
    </subcellularLocation>
</comment>
<reference evidence="4 5" key="1">
    <citation type="submission" date="2020-08" db="EMBL/GenBank/DDBJ databases">
        <title>Genomic Encyclopedia of Type Strains, Phase IV (KMG-IV): sequencing the most valuable type-strain genomes for metagenomic binning, comparative biology and taxonomic classification.</title>
        <authorList>
            <person name="Goeker M."/>
        </authorList>
    </citation>
    <scope>NUCLEOTIDE SEQUENCE [LARGE SCALE GENOMIC DNA]</scope>
    <source>
        <strain evidence="4 5">DSM 17328</strain>
    </source>
</reference>
<dbReference type="EMBL" id="JACHNZ010000004">
    <property type="protein sequence ID" value="MBB4630966.1"/>
    <property type="molecule type" value="Genomic_DNA"/>
</dbReference>
<evidence type="ECO:0000313" key="4">
    <source>
        <dbReference type="EMBL" id="MBB4630966.1"/>
    </source>
</evidence>
<dbReference type="Gene3D" id="3.10.20.10">
    <property type="match status" value="1"/>
</dbReference>
<name>A0A7W7F556_9SPHN</name>
<keyword evidence="5" id="KW-1185">Reference proteome</keyword>
<comment type="similarity">
    <text evidence="3">Belongs to the FdhD family.</text>
</comment>
<comment type="caution">
    <text evidence="3">Lacks conserved residue(s) required for the propagation of feature annotation.</text>
</comment>
<evidence type="ECO:0000256" key="2">
    <source>
        <dbReference type="ARBA" id="ARBA00023150"/>
    </source>
</evidence>
<proteinExistence type="inferred from homology"/>
<comment type="function">
    <text evidence="3">Required for formate dehydrogenase (FDH) activity. Acts as a sulfur carrier protein that transfers sulfur from IscS to the molybdenum cofactor prior to its insertion into FDH.</text>
</comment>
<evidence type="ECO:0000313" key="5">
    <source>
        <dbReference type="Proteomes" id="UP000566324"/>
    </source>
</evidence>
<dbReference type="GO" id="GO:0005737">
    <property type="term" value="C:cytoplasm"/>
    <property type="evidence" value="ECO:0007669"/>
    <property type="project" value="UniProtKB-SubCell"/>
</dbReference>
<dbReference type="Pfam" id="PF02634">
    <property type="entry name" value="FdhD-NarQ"/>
    <property type="match status" value="1"/>
</dbReference>